<keyword evidence="6 7" id="KW-0472">Membrane</keyword>
<dbReference type="GO" id="GO:0005886">
    <property type="term" value="C:plasma membrane"/>
    <property type="evidence" value="ECO:0007669"/>
    <property type="project" value="UniProtKB-SubCell"/>
</dbReference>
<feature type="transmembrane region" description="Helical" evidence="7">
    <location>
        <begin position="322"/>
        <end position="342"/>
    </location>
</feature>
<evidence type="ECO:0000256" key="4">
    <source>
        <dbReference type="ARBA" id="ARBA00022692"/>
    </source>
</evidence>
<feature type="transmembrane region" description="Helical" evidence="7">
    <location>
        <begin position="129"/>
        <end position="151"/>
    </location>
</feature>
<keyword evidence="5 7" id="KW-1133">Transmembrane helix</keyword>
<evidence type="ECO:0000256" key="5">
    <source>
        <dbReference type="ARBA" id="ARBA00022989"/>
    </source>
</evidence>
<name>A0AB39HM33_9BACI</name>
<feature type="transmembrane region" description="Helical" evidence="7">
    <location>
        <begin position="291"/>
        <end position="310"/>
    </location>
</feature>
<evidence type="ECO:0000313" key="8">
    <source>
        <dbReference type="EMBL" id="XDK31620.1"/>
    </source>
</evidence>
<feature type="transmembrane region" description="Helical" evidence="7">
    <location>
        <begin position="223"/>
        <end position="240"/>
    </location>
</feature>
<comment type="subcellular location">
    <subcellularLocation>
        <location evidence="1">Cell membrane</location>
        <topology evidence="1">Multi-pass membrane protein</topology>
    </subcellularLocation>
</comment>
<accession>A0AB39HM33</accession>
<sequence length="343" mass="36850">MSTSSQNIKPKKETESLLAGIIFVLMIGIIAHIIGKVYPVIGGAVTGIIIGFLIRNFIGVPKIYEKGLDYTIKKLLKVAIVLMGFSLSFSTVINVSGSAVVVVLVSVILGLVLTYFVGRMFGLSGNLPLLIGIGTSICGATAIATTSPILKAKEEEFVYAVNTIFAFNIIAVILYPMIGQLFDLSDHVFGIWAGAAIHDTSSVVAAGYMYSDEAGGTAVIVKLLRTLMLIPLALLLAIFVSYRFKKTNQVDTGERVKISKIFPYFILVFVGVVLLNTFIPFPTMVSDSTNFVAKFLIIMVMTSVGLKANFKDIARIGARPFIVGLISSVIIGVVSITLILILQ</sequence>
<evidence type="ECO:0000256" key="7">
    <source>
        <dbReference type="SAM" id="Phobius"/>
    </source>
</evidence>
<dbReference type="PANTHER" id="PTHR30106">
    <property type="entry name" value="INNER MEMBRANE PROTEIN YEIH-RELATED"/>
    <property type="match status" value="1"/>
</dbReference>
<evidence type="ECO:0000256" key="3">
    <source>
        <dbReference type="ARBA" id="ARBA00022475"/>
    </source>
</evidence>
<keyword evidence="4 7" id="KW-0812">Transmembrane</keyword>
<evidence type="ECO:0000256" key="1">
    <source>
        <dbReference type="ARBA" id="ARBA00004651"/>
    </source>
</evidence>
<dbReference type="InterPro" id="IPR018383">
    <property type="entry name" value="UPF0324_pro"/>
</dbReference>
<protein>
    <submittedName>
        <fullName evidence="8">YeiH family protein</fullName>
    </submittedName>
</protein>
<evidence type="ECO:0000256" key="6">
    <source>
        <dbReference type="ARBA" id="ARBA00023136"/>
    </source>
</evidence>
<keyword evidence="3" id="KW-1003">Cell membrane</keyword>
<comment type="similarity">
    <text evidence="2">Belongs to the UPF0324 family.</text>
</comment>
<dbReference type="EMBL" id="CP162599">
    <property type="protein sequence ID" value="XDK31620.1"/>
    <property type="molecule type" value="Genomic_DNA"/>
</dbReference>
<reference evidence="8" key="1">
    <citation type="submission" date="2024-07" db="EMBL/GenBank/DDBJ databases">
        <title>Halotolerant mesophilic bacterium Ornithinibacillus sp. 4-3, sp. nov., isolated from soil.</title>
        <authorList>
            <person name="Sidarenka A.V."/>
            <person name="Guliayeva D.E."/>
            <person name="Leanovich S.I."/>
            <person name="Hileuskaya K.S."/>
            <person name="Akhremchuk A.E."/>
            <person name="Sikolenko M.A."/>
            <person name="Valentovich L.N."/>
        </authorList>
    </citation>
    <scope>NUCLEOTIDE SEQUENCE</scope>
    <source>
        <strain evidence="8">4-3</strain>
    </source>
</reference>
<feature type="transmembrane region" description="Helical" evidence="7">
    <location>
        <begin position="75"/>
        <end position="93"/>
    </location>
</feature>
<organism evidence="8">
    <name type="scientific">Ornithinibacillus sp. 4-3</name>
    <dbReference type="NCBI Taxonomy" id="3231488"/>
    <lineage>
        <taxon>Bacteria</taxon>
        <taxon>Bacillati</taxon>
        <taxon>Bacillota</taxon>
        <taxon>Bacilli</taxon>
        <taxon>Bacillales</taxon>
        <taxon>Bacillaceae</taxon>
        <taxon>Ornithinibacillus</taxon>
    </lineage>
</organism>
<gene>
    <name evidence="8" type="ORF">AB4Y30_11345</name>
</gene>
<evidence type="ECO:0000256" key="2">
    <source>
        <dbReference type="ARBA" id="ARBA00007977"/>
    </source>
</evidence>
<dbReference type="AlphaFoldDB" id="A0AB39HM33"/>
<feature type="transmembrane region" description="Helical" evidence="7">
    <location>
        <begin position="261"/>
        <end position="279"/>
    </location>
</feature>
<dbReference type="PANTHER" id="PTHR30106:SF1">
    <property type="entry name" value="UPF0324 MEMBRANE PROTEIN FN0533"/>
    <property type="match status" value="1"/>
</dbReference>
<feature type="transmembrane region" description="Helical" evidence="7">
    <location>
        <begin position="157"/>
        <end position="177"/>
    </location>
</feature>
<feature type="transmembrane region" description="Helical" evidence="7">
    <location>
        <begin position="40"/>
        <end position="63"/>
    </location>
</feature>
<dbReference type="Pfam" id="PF03601">
    <property type="entry name" value="Cons_hypoth698"/>
    <property type="match status" value="1"/>
</dbReference>
<proteinExistence type="inferred from homology"/>
<feature type="transmembrane region" description="Helical" evidence="7">
    <location>
        <begin position="16"/>
        <end position="34"/>
    </location>
</feature>
<dbReference type="RefSeq" id="WP_368652346.1">
    <property type="nucleotide sequence ID" value="NZ_CP162599.1"/>
</dbReference>